<dbReference type="GO" id="GO:0031297">
    <property type="term" value="P:replication fork processing"/>
    <property type="evidence" value="ECO:0007669"/>
    <property type="project" value="TreeGrafter"/>
</dbReference>
<dbReference type="GO" id="GO:0016887">
    <property type="term" value="F:ATP hydrolysis activity"/>
    <property type="evidence" value="ECO:0007669"/>
    <property type="project" value="RHEA"/>
</dbReference>
<feature type="domain" description="UvrD-like helicase C-terminal" evidence="10">
    <location>
        <begin position="403"/>
        <end position="464"/>
    </location>
</feature>
<evidence type="ECO:0000256" key="4">
    <source>
        <dbReference type="ARBA" id="ARBA00022840"/>
    </source>
</evidence>
<evidence type="ECO:0000256" key="2">
    <source>
        <dbReference type="ARBA" id="ARBA00022801"/>
    </source>
</evidence>
<reference evidence="11 12" key="1">
    <citation type="journal article" date="2008" name="Int. J. Syst. Evol. Microbiol.">
        <title>Description of Roseateles aquatilis sp. nov. and Roseateles terrae sp. nov., in the class Betaproteobacteria, and emended description of the genus Roseateles.</title>
        <authorList>
            <person name="Gomila M."/>
            <person name="Bowien B."/>
            <person name="Falsen E."/>
            <person name="Moore E.R."/>
            <person name="Lalucat J."/>
        </authorList>
    </citation>
    <scope>NUCLEOTIDE SEQUENCE [LARGE SCALE GENOMIC DNA]</scope>
    <source>
        <strain evidence="11 12">CCUG 48205</strain>
    </source>
</reference>
<evidence type="ECO:0000256" key="1">
    <source>
        <dbReference type="ARBA" id="ARBA00022741"/>
    </source>
</evidence>
<keyword evidence="1" id="KW-0547">Nucleotide-binding</keyword>
<dbReference type="Gene3D" id="3.40.50.300">
    <property type="entry name" value="P-loop containing nucleotide triphosphate hydrolases"/>
    <property type="match status" value="2"/>
</dbReference>
<comment type="catalytic activity">
    <reaction evidence="8">
        <text>ATP + H2O = ADP + phosphate + H(+)</text>
        <dbReference type="Rhea" id="RHEA:13065"/>
        <dbReference type="ChEBI" id="CHEBI:15377"/>
        <dbReference type="ChEBI" id="CHEBI:15378"/>
        <dbReference type="ChEBI" id="CHEBI:30616"/>
        <dbReference type="ChEBI" id="CHEBI:43474"/>
        <dbReference type="ChEBI" id="CHEBI:456216"/>
        <dbReference type="EC" id="5.6.2.4"/>
    </reaction>
</comment>
<dbReference type="Pfam" id="PF13361">
    <property type="entry name" value="UvrD_C"/>
    <property type="match status" value="1"/>
</dbReference>
<dbReference type="Pfam" id="PF00580">
    <property type="entry name" value="UvrD-helicase"/>
    <property type="match status" value="1"/>
</dbReference>
<evidence type="ECO:0000256" key="3">
    <source>
        <dbReference type="ARBA" id="ARBA00022806"/>
    </source>
</evidence>
<protein>
    <recommendedName>
        <fullName evidence="7">DNA 3'-5' helicase</fullName>
        <ecNumber evidence="7">5.6.2.4</ecNumber>
    </recommendedName>
</protein>
<dbReference type="InterPro" id="IPR000212">
    <property type="entry name" value="DNA_helicase_UvrD/REP"/>
</dbReference>
<evidence type="ECO:0000256" key="7">
    <source>
        <dbReference type="ARBA" id="ARBA00034808"/>
    </source>
</evidence>
<dbReference type="SUPFAM" id="SSF52540">
    <property type="entry name" value="P-loop containing nucleoside triphosphate hydrolases"/>
    <property type="match status" value="1"/>
</dbReference>
<evidence type="ECO:0000256" key="5">
    <source>
        <dbReference type="ARBA" id="ARBA00023235"/>
    </source>
</evidence>
<dbReference type="PANTHER" id="PTHR11070">
    <property type="entry name" value="UVRD / RECB / PCRA DNA HELICASE FAMILY MEMBER"/>
    <property type="match status" value="1"/>
</dbReference>
<evidence type="ECO:0000256" key="6">
    <source>
        <dbReference type="ARBA" id="ARBA00034617"/>
    </source>
</evidence>
<evidence type="ECO:0000256" key="8">
    <source>
        <dbReference type="ARBA" id="ARBA00048988"/>
    </source>
</evidence>
<gene>
    <name evidence="11" type="ORF">CDN99_15590</name>
</gene>
<keyword evidence="5" id="KW-0413">Isomerase</keyword>
<dbReference type="InterPro" id="IPR027417">
    <property type="entry name" value="P-loop_NTPase"/>
</dbReference>
<evidence type="ECO:0000313" key="12">
    <source>
        <dbReference type="Proteomes" id="UP000197468"/>
    </source>
</evidence>
<dbReference type="EMBL" id="NIOF01000006">
    <property type="protein sequence ID" value="OWQ88894.1"/>
    <property type="molecule type" value="Genomic_DNA"/>
</dbReference>
<evidence type="ECO:0000259" key="10">
    <source>
        <dbReference type="Pfam" id="PF13361"/>
    </source>
</evidence>
<feature type="domain" description="UvrD-like helicase ATP-binding" evidence="9">
    <location>
        <begin position="188"/>
        <end position="231"/>
    </location>
</feature>
<dbReference type="GO" id="GO:0000724">
    <property type="term" value="P:double-strand break repair via homologous recombination"/>
    <property type="evidence" value="ECO:0007669"/>
    <property type="project" value="TreeGrafter"/>
</dbReference>
<dbReference type="Proteomes" id="UP000197468">
    <property type="component" value="Unassembled WGS sequence"/>
</dbReference>
<comment type="caution">
    <text evidence="11">The sequence shown here is derived from an EMBL/GenBank/DDBJ whole genome shotgun (WGS) entry which is preliminary data.</text>
</comment>
<dbReference type="GO" id="GO:0003677">
    <property type="term" value="F:DNA binding"/>
    <property type="evidence" value="ECO:0007669"/>
    <property type="project" value="InterPro"/>
</dbReference>
<dbReference type="OrthoDB" id="5318045at2"/>
<accession>A0A246J8D3</accession>
<dbReference type="RefSeq" id="WP_088385780.1">
    <property type="nucleotide sequence ID" value="NZ_NIOF01000006.1"/>
</dbReference>
<sequence length="482" mass="54277">MRLTEEQVRVVRSRARRLAVQAGAGAAKTTTVGAYAEARHGVRVLYLAFNKAIQLEAASRMPANVTCRTTHSLAWRQACRLFGERAAERVGATYPSTVARALGCGALVASAALQVIQRWCGSLDERIDMQHVPPDVAMRLADPSVVVRVAREVWQRMTDARERDIRLPHDGYLKLFQMERPVLRGHDLIAVDEAQDLNPCTFDIVRGQSMPIVMVGDSAQAIYSFRGATNALALFDAQERLPLTRSFRFGRGIASLANALLSNFKDDFSAPLVGAGEPQETRLSIDTRRTFAVIARTNAAVFEEAVAFLPLNRRYHFVGGTEGYKLEKILDAYLLWVGERSQVREPYLRSFGSFDDLCELAEDSDDPELKHLVRVVQDYGLRVPGLVEEIKSRHGELDKASWPQFDGIFLCTAHKAKGLEFEQVWLADDYMRFFEDGRELEPDEVEQEEINILYVAFTRARAAIRLCASFEEWLLHRQLMPT</sequence>
<dbReference type="AlphaFoldDB" id="A0A246J8D3"/>
<evidence type="ECO:0000313" key="11">
    <source>
        <dbReference type="EMBL" id="OWQ88894.1"/>
    </source>
</evidence>
<evidence type="ECO:0000259" key="9">
    <source>
        <dbReference type="Pfam" id="PF00580"/>
    </source>
</evidence>
<dbReference type="InterPro" id="IPR014017">
    <property type="entry name" value="DNA_helicase_UvrD-like_C"/>
</dbReference>
<organism evidence="11 12">
    <name type="scientific">Roseateles aquatilis</name>
    <dbReference type="NCBI Taxonomy" id="431061"/>
    <lineage>
        <taxon>Bacteria</taxon>
        <taxon>Pseudomonadati</taxon>
        <taxon>Pseudomonadota</taxon>
        <taxon>Betaproteobacteria</taxon>
        <taxon>Burkholderiales</taxon>
        <taxon>Sphaerotilaceae</taxon>
        <taxon>Roseateles</taxon>
    </lineage>
</organism>
<dbReference type="GO" id="GO:0043138">
    <property type="term" value="F:3'-5' DNA helicase activity"/>
    <property type="evidence" value="ECO:0007669"/>
    <property type="project" value="UniProtKB-EC"/>
</dbReference>
<keyword evidence="3" id="KW-0347">Helicase</keyword>
<comment type="catalytic activity">
    <reaction evidence="6">
        <text>Couples ATP hydrolysis with the unwinding of duplex DNA by translocating in the 3'-5' direction.</text>
        <dbReference type="EC" id="5.6.2.4"/>
    </reaction>
</comment>
<dbReference type="PANTHER" id="PTHR11070:SF30">
    <property type="entry name" value="F-BOX DNA HELICASE 1"/>
    <property type="match status" value="1"/>
</dbReference>
<name>A0A246J8D3_9BURK</name>
<keyword evidence="4" id="KW-0067">ATP-binding</keyword>
<dbReference type="InterPro" id="IPR014016">
    <property type="entry name" value="UvrD-like_ATP-bd"/>
</dbReference>
<keyword evidence="2" id="KW-0378">Hydrolase</keyword>
<dbReference type="GO" id="GO:0005524">
    <property type="term" value="F:ATP binding"/>
    <property type="evidence" value="ECO:0007669"/>
    <property type="project" value="UniProtKB-KW"/>
</dbReference>
<dbReference type="EC" id="5.6.2.4" evidence="7"/>
<proteinExistence type="predicted"/>
<keyword evidence="12" id="KW-1185">Reference proteome</keyword>